<dbReference type="VEuPathDB" id="VectorBase:RPRC012700"/>
<dbReference type="HOGENOM" id="CLU_2362322_0_0_1"/>
<evidence type="ECO:0000313" key="3">
    <source>
        <dbReference type="EnsemblMetazoa" id="RPRC012700-PA"/>
    </source>
</evidence>
<proteinExistence type="inferred from homology"/>
<dbReference type="EnsemblMetazoa" id="RPRC012700-RA">
    <property type="protein sequence ID" value="RPRC012700-PA"/>
    <property type="gene ID" value="RPRC012700"/>
</dbReference>
<dbReference type="Pfam" id="PF00868">
    <property type="entry name" value="Transglut_N"/>
    <property type="match status" value="1"/>
</dbReference>
<dbReference type="InterPro" id="IPR001102">
    <property type="entry name" value="Transglutaminase_N"/>
</dbReference>
<dbReference type="SUPFAM" id="SSF81296">
    <property type="entry name" value="E set domains"/>
    <property type="match status" value="1"/>
</dbReference>
<accession>T1I8S8</accession>
<dbReference type="InterPro" id="IPR013783">
    <property type="entry name" value="Ig-like_fold"/>
</dbReference>
<organism evidence="3 4">
    <name type="scientific">Rhodnius prolixus</name>
    <name type="common">Triatomid bug</name>
    <dbReference type="NCBI Taxonomy" id="13249"/>
    <lineage>
        <taxon>Eukaryota</taxon>
        <taxon>Metazoa</taxon>
        <taxon>Ecdysozoa</taxon>
        <taxon>Arthropoda</taxon>
        <taxon>Hexapoda</taxon>
        <taxon>Insecta</taxon>
        <taxon>Pterygota</taxon>
        <taxon>Neoptera</taxon>
        <taxon>Paraneoptera</taxon>
        <taxon>Hemiptera</taxon>
        <taxon>Heteroptera</taxon>
        <taxon>Panheteroptera</taxon>
        <taxon>Cimicomorpha</taxon>
        <taxon>Reduviidae</taxon>
        <taxon>Triatominae</taxon>
        <taxon>Rhodnius</taxon>
    </lineage>
</organism>
<reference evidence="3" key="1">
    <citation type="submission" date="2015-05" db="UniProtKB">
        <authorList>
            <consortium name="EnsemblMetazoa"/>
        </authorList>
    </citation>
    <scope>IDENTIFICATION</scope>
</reference>
<protein>
    <submittedName>
        <fullName evidence="3">Transglut_N domain-containing protein</fullName>
    </submittedName>
</protein>
<dbReference type="InParanoid" id="T1I8S8"/>
<evidence type="ECO:0000259" key="2">
    <source>
        <dbReference type="Pfam" id="PF00868"/>
    </source>
</evidence>
<feature type="domain" description="Transglutaminase N-terminal" evidence="2">
    <location>
        <begin position="29"/>
        <end position="85"/>
    </location>
</feature>
<dbReference type="Proteomes" id="UP000015103">
    <property type="component" value="Unassembled WGS sequence"/>
</dbReference>
<evidence type="ECO:0000256" key="1">
    <source>
        <dbReference type="ARBA" id="ARBA00005968"/>
    </source>
</evidence>
<dbReference type="EMBL" id="ACPB03014004">
    <property type="status" value="NOT_ANNOTATED_CDS"/>
    <property type="molecule type" value="Genomic_DNA"/>
</dbReference>
<keyword evidence="4" id="KW-1185">Reference proteome</keyword>
<name>T1I8S8_RHOPR</name>
<dbReference type="InterPro" id="IPR014756">
    <property type="entry name" value="Ig_E-set"/>
</dbReference>
<evidence type="ECO:0000313" key="4">
    <source>
        <dbReference type="Proteomes" id="UP000015103"/>
    </source>
</evidence>
<comment type="similarity">
    <text evidence="1">Belongs to the transglutaminase superfamily. Transglutaminase family.</text>
</comment>
<dbReference type="AlphaFoldDB" id="T1I8S8"/>
<dbReference type="Gene3D" id="2.60.40.10">
    <property type="entry name" value="Immunoglobulins"/>
    <property type="match status" value="1"/>
</dbReference>
<sequence>MRKINGIRKFVKLGLESEVKSVCANVEMVELYLKDNTKAHHTSKFELASEALLLRRGQPFYLAVRLNREYKPKKDTIRFIAECGKLNLIDFFFHLK</sequence>